<evidence type="ECO:0000256" key="2">
    <source>
        <dbReference type="ARBA" id="ARBA00022898"/>
    </source>
</evidence>
<feature type="domain" description="Alanine racemase N-terminal" evidence="4">
    <location>
        <begin position="11"/>
        <end position="229"/>
    </location>
</feature>
<dbReference type="Pfam" id="PF01168">
    <property type="entry name" value="Ala_racemase_N"/>
    <property type="match status" value="1"/>
</dbReference>
<dbReference type="RefSeq" id="WP_204709081.1">
    <property type="nucleotide sequence ID" value="NZ_JBHSZV010000034.1"/>
</dbReference>
<dbReference type="Proteomes" id="UP001596410">
    <property type="component" value="Unassembled WGS sequence"/>
</dbReference>
<keyword evidence="2" id="KW-0663">Pyridoxal phosphate</keyword>
<evidence type="ECO:0000259" key="4">
    <source>
        <dbReference type="Pfam" id="PF01168"/>
    </source>
</evidence>
<keyword evidence="3" id="KW-0413">Isomerase</keyword>
<dbReference type="Gene3D" id="3.20.20.10">
    <property type="entry name" value="Alanine racemase"/>
    <property type="match status" value="1"/>
</dbReference>
<name>A0ABW2ENL8_9BACI</name>
<evidence type="ECO:0000313" key="5">
    <source>
        <dbReference type="EMBL" id="MFC7062948.1"/>
    </source>
</evidence>
<accession>A0ABW2ENL8</accession>
<comment type="cofactor">
    <cofactor evidence="1">
        <name>pyridoxal 5'-phosphate</name>
        <dbReference type="ChEBI" id="CHEBI:597326"/>
    </cofactor>
</comment>
<evidence type="ECO:0000313" key="6">
    <source>
        <dbReference type="Proteomes" id="UP001596410"/>
    </source>
</evidence>
<dbReference type="InterPro" id="IPR000821">
    <property type="entry name" value="Ala_racemase"/>
</dbReference>
<organism evidence="5 6">
    <name type="scientific">Halobacillus seohaensis</name>
    <dbReference type="NCBI Taxonomy" id="447421"/>
    <lineage>
        <taxon>Bacteria</taxon>
        <taxon>Bacillati</taxon>
        <taxon>Bacillota</taxon>
        <taxon>Bacilli</taxon>
        <taxon>Bacillales</taxon>
        <taxon>Bacillaceae</taxon>
        <taxon>Halobacillus</taxon>
    </lineage>
</organism>
<reference evidence="6" key="1">
    <citation type="journal article" date="2019" name="Int. J. Syst. Evol. Microbiol.">
        <title>The Global Catalogue of Microorganisms (GCM) 10K type strain sequencing project: providing services to taxonomists for standard genome sequencing and annotation.</title>
        <authorList>
            <consortium name="The Broad Institute Genomics Platform"/>
            <consortium name="The Broad Institute Genome Sequencing Center for Infectious Disease"/>
            <person name="Wu L."/>
            <person name="Ma J."/>
        </authorList>
    </citation>
    <scope>NUCLEOTIDE SEQUENCE [LARGE SCALE GENOMIC DNA]</scope>
    <source>
        <strain evidence="6">CGMCC 4.1621</strain>
    </source>
</reference>
<gene>
    <name evidence="5" type="ORF">ACFQIC_13975</name>
</gene>
<dbReference type="InterPro" id="IPR001608">
    <property type="entry name" value="Ala_racemase_N"/>
</dbReference>
<evidence type="ECO:0000256" key="1">
    <source>
        <dbReference type="ARBA" id="ARBA00001933"/>
    </source>
</evidence>
<evidence type="ECO:0000256" key="3">
    <source>
        <dbReference type="ARBA" id="ARBA00023235"/>
    </source>
</evidence>
<comment type="caution">
    <text evidence="5">The sequence shown here is derived from an EMBL/GenBank/DDBJ whole genome shotgun (WGS) entry which is preliminary data.</text>
</comment>
<dbReference type="InterPro" id="IPR029066">
    <property type="entry name" value="PLP-binding_barrel"/>
</dbReference>
<protein>
    <submittedName>
        <fullName evidence="5">Alanine/ornithine racemase family PLP-dependent enzyme</fullName>
    </submittedName>
</protein>
<sequence>MSEFSTPRIEVNLSKLAYNARKLKGLYGARGIDIMAVTKTVCGDPAIAEALANQNIHILADSKLRNIMRMREAGIKAQFVLLRTPSISEVELVVKYADISMNTELAVIKRISTAANHQGIRHKIILMIEMGDLREGIMPENLDDIIQEVLNLSGIELVGVGANFACFGGVQPSEKNMGQLSSLVDHIEANFMLPLSFISGGNSANYNWFMSTRNIGKINNLRLGESIYLGCETLHRKTIPGLYTDAFTFITEVIEVKTKPSVPYGELGQDAFGNKPHFQDLGQMNRAIVGVGSQDVLVSGLIPRLKIDILGSSSDHTVLNIKNTNLQVGDEVMFDLNYGALLSAMTSPYVSKEYTSDILNHLIG</sequence>
<dbReference type="PANTHER" id="PTHR30511:SF3">
    <property type="entry name" value="LYSINE RACEMASE"/>
    <property type="match status" value="1"/>
</dbReference>
<keyword evidence="6" id="KW-1185">Reference proteome</keyword>
<dbReference type="EMBL" id="JBHSZV010000034">
    <property type="protein sequence ID" value="MFC7062948.1"/>
    <property type="molecule type" value="Genomic_DNA"/>
</dbReference>
<proteinExistence type="predicted"/>
<dbReference type="CDD" id="cd06815">
    <property type="entry name" value="PLPDE_III_AR_like_1"/>
    <property type="match status" value="1"/>
</dbReference>
<dbReference type="PANTHER" id="PTHR30511">
    <property type="entry name" value="ALANINE RACEMASE"/>
    <property type="match status" value="1"/>
</dbReference>
<dbReference type="SUPFAM" id="SSF51419">
    <property type="entry name" value="PLP-binding barrel"/>
    <property type="match status" value="1"/>
</dbReference>